<reference evidence="2" key="1">
    <citation type="submission" date="2021-01" db="EMBL/GenBank/DDBJ databases">
        <authorList>
            <person name="Corre E."/>
            <person name="Pelletier E."/>
            <person name="Niang G."/>
            <person name="Scheremetjew M."/>
            <person name="Finn R."/>
            <person name="Kale V."/>
            <person name="Holt S."/>
            <person name="Cochrane G."/>
            <person name="Meng A."/>
            <person name="Brown T."/>
            <person name="Cohen L."/>
        </authorList>
    </citation>
    <scope>NUCLEOTIDE SEQUENCE</scope>
    <source>
        <strain evidence="2">NIES-2562</strain>
    </source>
</reference>
<feature type="region of interest" description="Disordered" evidence="1">
    <location>
        <begin position="459"/>
        <end position="647"/>
    </location>
</feature>
<protein>
    <submittedName>
        <fullName evidence="2">Uncharacterized protein</fullName>
    </submittedName>
</protein>
<accession>A0A7S3D4R3</accession>
<proteinExistence type="predicted"/>
<name>A0A7S3D4R3_9EUKA</name>
<feature type="compositionally biased region" description="Low complexity" evidence="1">
    <location>
        <begin position="493"/>
        <end position="528"/>
    </location>
</feature>
<feature type="compositionally biased region" description="Gly residues" evidence="1">
    <location>
        <begin position="557"/>
        <end position="570"/>
    </location>
</feature>
<gene>
    <name evidence="2" type="ORF">PBIL07802_LOCUS8472</name>
</gene>
<feature type="region of interest" description="Disordered" evidence="1">
    <location>
        <begin position="396"/>
        <end position="429"/>
    </location>
</feature>
<evidence type="ECO:0000256" key="1">
    <source>
        <dbReference type="SAM" id="MobiDB-lite"/>
    </source>
</evidence>
<dbReference type="SUPFAM" id="SSF53335">
    <property type="entry name" value="S-adenosyl-L-methionine-dependent methyltransferases"/>
    <property type="match status" value="1"/>
</dbReference>
<dbReference type="InterPro" id="IPR029063">
    <property type="entry name" value="SAM-dependent_MTases_sf"/>
</dbReference>
<feature type="compositionally biased region" description="Basic and acidic residues" evidence="1">
    <location>
        <begin position="529"/>
        <end position="541"/>
    </location>
</feature>
<feature type="region of interest" description="Disordered" evidence="1">
    <location>
        <begin position="124"/>
        <end position="210"/>
    </location>
</feature>
<feature type="region of interest" description="Disordered" evidence="1">
    <location>
        <begin position="1"/>
        <end position="20"/>
    </location>
</feature>
<organism evidence="2">
    <name type="scientific">Palpitomonas bilix</name>
    <dbReference type="NCBI Taxonomy" id="652834"/>
    <lineage>
        <taxon>Eukaryota</taxon>
        <taxon>Eukaryota incertae sedis</taxon>
    </lineage>
</organism>
<feature type="compositionally biased region" description="Low complexity" evidence="1">
    <location>
        <begin position="459"/>
        <end position="471"/>
    </location>
</feature>
<dbReference type="EMBL" id="HBIB01012883">
    <property type="protein sequence ID" value="CAE0246289.1"/>
    <property type="molecule type" value="Transcribed_RNA"/>
</dbReference>
<evidence type="ECO:0000313" key="2">
    <source>
        <dbReference type="EMBL" id="CAE0246289.1"/>
    </source>
</evidence>
<feature type="compositionally biased region" description="Basic and acidic residues" evidence="1">
    <location>
        <begin position="156"/>
        <end position="175"/>
    </location>
</feature>
<feature type="compositionally biased region" description="Low complexity" evidence="1">
    <location>
        <begin position="542"/>
        <end position="556"/>
    </location>
</feature>
<sequence>MARKRAQQPPLRLPEDVDEAAEDTLPGQVRDVPRPLSNKVLRIAVLYDGCGLARLGLEQAGCFCVGFESDPVAHHLSKSVGSGNCKLVTSILTIDRRELEKFDGIWANPPRLQVTGGMMANLKAKEKAADSSKGSGGEAAKEKEKGSKSSKKGKGKKGEEKDKAEAAFVTTKEEQGEVSAKPAGGQGEDRRVGEEEGEGEGEERNKPELAFQRPLSNGMFVNGTPLPQWNGSTIPPTPFGGFGLVSPPLDGYGMGVLWDQFGGEGRRSTSTLGGMRLNSAGAPSISRLSGDYTQQPWFGQMGDIPPMQAPSPAANGGGGHYPPHWPGGMEAIGSPPGFSPVPQLTSPSPFFPAAGRLHWGEQARSPAFDAKQMRVAFTSSVSPRPTSALAEQMREAFPSRGGTPMAGGEGGEVKREGDEQRREAHLNGSHQVAQYTSHPGYAQHHQPRLQHQAYLPYPHQQHQQYQQYQRQVGSDDDQERHQAHQYSQPSQYRQAPPHQAQQMQQMQQMQYYRSQHQHQHQQQQQQQQHVREEEGGRHQVKQEQAQQQSMQMPRRGTPGGEHGGHGGGAMHGRQLEPHPLFPPHPQGYPHQPHPHPSPHLYMPNRGISPAIMKGEEGAVQVQRQVPPHINEAVRGGGQGRGKEEEEE</sequence>
<feature type="compositionally biased region" description="Basic and acidic residues" evidence="1">
    <location>
        <begin position="411"/>
        <end position="425"/>
    </location>
</feature>
<dbReference type="AlphaFoldDB" id="A0A7S3D4R3"/>